<dbReference type="InterPro" id="IPR016162">
    <property type="entry name" value="Ald_DH_N"/>
</dbReference>
<accession>J3ACJ9</accession>
<dbReference type="Gene3D" id="3.40.309.10">
    <property type="entry name" value="Aldehyde Dehydrogenase, Chain A, domain 2"/>
    <property type="match status" value="1"/>
</dbReference>
<dbReference type="PATRIC" id="fig|1115803.3.peg.649"/>
<protein>
    <submittedName>
        <fullName evidence="6">Putative aminobutyraldehyde dehydrogenase</fullName>
    </submittedName>
</protein>
<evidence type="ECO:0000313" key="6">
    <source>
        <dbReference type="EMBL" id="EJN85618.1"/>
    </source>
</evidence>
<dbReference type="eggNOG" id="COG1012">
    <property type="taxonomic scope" value="Bacteria"/>
</dbReference>
<organism evidence="6 7">
    <name type="scientific">Actinomyces naeslundii (strain ATCC 12104 / DSM 43013 / CCUG 2238 / JCM 8349 / NCTC 10301 / Howell 279)</name>
    <dbReference type="NCBI Taxonomy" id="1115803"/>
    <lineage>
        <taxon>Bacteria</taxon>
        <taxon>Bacillati</taxon>
        <taxon>Actinomycetota</taxon>
        <taxon>Actinomycetes</taxon>
        <taxon>Actinomycetales</taxon>
        <taxon>Actinomycetaceae</taxon>
        <taxon>Actinomyces</taxon>
    </lineage>
</organism>
<name>J3ACJ9_ACTNH</name>
<dbReference type="InterPro" id="IPR016163">
    <property type="entry name" value="Ald_DH_C"/>
</dbReference>
<evidence type="ECO:0000256" key="4">
    <source>
        <dbReference type="RuleBase" id="RU003345"/>
    </source>
</evidence>
<feature type="domain" description="Aldehyde dehydrogenase" evidence="5">
    <location>
        <begin position="20"/>
        <end position="474"/>
    </location>
</feature>
<evidence type="ECO:0000256" key="1">
    <source>
        <dbReference type="ARBA" id="ARBA00009986"/>
    </source>
</evidence>
<gene>
    <name evidence="6" type="ORF">HMPREF1129_1460</name>
</gene>
<dbReference type="AlphaFoldDB" id="J3ACJ9"/>
<reference evidence="6 7" key="1">
    <citation type="submission" date="2012-07" db="EMBL/GenBank/DDBJ databases">
        <authorList>
            <person name="Durkin A.S."/>
            <person name="McCorrison J."/>
            <person name="Torralba M."/>
            <person name="Gillis M."/>
            <person name="Methe B."/>
            <person name="Sutton G."/>
            <person name="Nelson K.E."/>
        </authorList>
    </citation>
    <scope>NUCLEOTIDE SEQUENCE [LARGE SCALE GENOMIC DNA]</scope>
    <source>
        <strain evidence="7">ATCC 12104 / DSM 43013 / CCUG 2238 / JCM 8349 / NCTC 10301 / Howell 279</strain>
    </source>
</reference>
<dbReference type="PROSITE" id="PS00687">
    <property type="entry name" value="ALDEHYDE_DEHYDR_GLU"/>
    <property type="match status" value="1"/>
</dbReference>
<dbReference type="FunFam" id="3.40.605.10:FF:000007">
    <property type="entry name" value="NAD/NADP-dependent betaine aldehyde dehydrogenase"/>
    <property type="match status" value="1"/>
</dbReference>
<keyword evidence="2 4" id="KW-0560">Oxidoreductase</keyword>
<evidence type="ECO:0000256" key="3">
    <source>
        <dbReference type="PROSITE-ProRule" id="PRU10007"/>
    </source>
</evidence>
<dbReference type="InterPro" id="IPR016161">
    <property type="entry name" value="Ald_DH/histidinol_DH"/>
</dbReference>
<evidence type="ECO:0000256" key="2">
    <source>
        <dbReference type="ARBA" id="ARBA00023002"/>
    </source>
</evidence>
<dbReference type="NCBIfam" id="NF010000">
    <property type="entry name" value="PRK13473.1"/>
    <property type="match status" value="1"/>
</dbReference>
<dbReference type="EMBL" id="ALJK01000052">
    <property type="protein sequence ID" value="EJN85618.1"/>
    <property type="molecule type" value="Genomic_DNA"/>
</dbReference>
<sequence length="478" mass="51265">MIHMSLPLLQNFIDGIFIPAATDATFDVVDPRTEQVVAQCPLSGPADVDAAYDAALKAFESWRLTTPAERQMLLLRLADALEANADRLVEAQRRNTGQLAEMIRAEEVMTGASQLRFFAGAARLQSGVASGEYAEGLNSQIRREPIGVVGQIVPWNYPFMMLIWKVGPALAAGNTVVLKPSANTPESAVVFAEIASEILPPGVFNLVLGTGETGRLMSSHPVPGLVALTGSVRAGSDLAEQAAGNVTRVHLELGGKAPAIVFADADIEAAAEGIAAAGIFNSGQDCTAATRVLVEASVAKEFTDALVRHAESLRTGPIPEEEAFYGPLNNARHFESVQKIVEERPAHSHLLTGGHRVGESGYYYAPTVISGLKQDDALVQQEVFGPVLTVQEFSSDDEALALANGVDYALSSSIWTTDHQRVLRFSRDLDFGCVWVNCHIPLVAEMPHGGFKRSGYGKDLSVYGVEDYTRIKHVMSAL</sequence>
<proteinExistence type="inferred from homology"/>
<evidence type="ECO:0000313" key="7">
    <source>
        <dbReference type="Proteomes" id="UP000007814"/>
    </source>
</evidence>
<comment type="similarity">
    <text evidence="1 4">Belongs to the aldehyde dehydrogenase family.</text>
</comment>
<dbReference type="Pfam" id="PF00171">
    <property type="entry name" value="Aldedh"/>
    <property type="match status" value="1"/>
</dbReference>
<dbReference type="SUPFAM" id="SSF53720">
    <property type="entry name" value="ALDH-like"/>
    <property type="match status" value="1"/>
</dbReference>
<feature type="active site" evidence="3">
    <location>
        <position position="252"/>
    </location>
</feature>
<dbReference type="Proteomes" id="UP000007814">
    <property type="component" value="Unassembled WGS sequence"/>
</dbReference>
<dbReference type="InterPro" id="IPR015590">
    <property type="entry name" value="Aldehyde_DH_dom"/>
</dbReference>
<dbReference type="GO" id="GO:0016620">
    <property type="term" value="F:oxidoreductase activity, acting on the aldehyde or oxo group of donors, NAD or NADP as acceptor"/>
    <property type="evidence" value="ECO:0007669"/>
    <property type="project" value="InterPro"/>
</dbReference>
<dbReference type="Gene3D" id="3.40.605.10">
    <property type="entry name" value="Aldehyde Dehydrogenase, Chain A, domain 1"/>
    <property type="match status" value="1"/>
</dbReference>
<dbReference type="InterPro" id="IPR029510">
    <property type="entry name" value="Ald_DH_CS_GLU"/>
</dbReference>
<comment type="caution">
    <text evidence="6">The sequence shown here is derived from an EMBL/GenBank/DDBJ whole genome shotgun (WGS) entry which is preliminary data.</text>
</comment>
<dbReference type="PANTHER" id="PTHR11699">
    <property type="entry name" value="ALDEHYDE DEHYDROGENASE-RELATED"/>
    <property type="match status" value="1"/>
</dbReference>
<evidence type="ECO:0000259" key="5">
    <source>
        <dbReference type="Pfam" id="PF00171"/>
    </source>
</evidence>